<sequence length="173" mass="19333">MPSSGFVPFVGSPDLGQLVKDRLQKVHQRFPDSRPRTLDDFREVIDELSDLADTCQTVVGRLDAQDGGCDAAAAYGEVKRALDWVEFLEEVRVDPIPTERTLLFRAHQQADPGQSGAYKSPALAASFDDRYRRKKSVQGFLSSLGRHLGKTERETKLGRQLPTRFTSTSPRLN</sequence>
<name>A0A6A7AN10_9PLEO</name>
<dbReference type="OrthoDB" id="3694139at2759"/>
<accession>A0A6A7AN10</accession>
<evidence type="ECO:0000256" key="1">
    <source>
        <dbReference type="SAM" id="MobiDB-lite"/>
    </source>
</evidence>
<evidence type="ECO:0000313" key="3">
    <source>
        <dbReference type="Proteomes" id="UP000799423"/>
    </source>
</evidence>
<dbReference type="AlphaFoldDB" id="A0A6A7AN10"/>
<organism evidence="2 3">
    <name type="scientific">Plenodomus tracheiphilus IPT5</name>
    <dbReference type="NCBI Taxonomy" id="1408161"/>
    <lineage>
        <taxon>Eukaryota</taxon>
        <taxon>Fungi</taxon>
        <taxon>Dikarya</taxon>
        <taxon>Ascomycota</taxon>
        <taxon>Pezizomycotina</taxon>
        <taxon>Dothideomycetes</taxon>
        <taxon>Pleosporomycetidae</taxon>
        <taxon>Pleosporales</taxon>
        <taxon>Pleosporineae</taxon>
        <taxon>Leptosphaeriaceae</taxon>
        <taxon>Plenodomus</taxon>
    </lineage>
</organism>
<reference evidence="2" key="1">
    <citation type="submission" date="2020-01" db="EMBL/GenBank/DDBJ databases">
        <authorList>
            <consortium name="DOE Joint Genome Institute"/>
            <person name="Haridas S."/>
            <person name="Albert R."/>
            <person name="Binder M."/>
            <person name="Bloem J."/>
            <person name="Labutti K."/>
            <person name="Salamov A."/>
            <person name="Andreopoulos B."/>
            <person name="Baker S.E."/>
            <person name="Barry K."/>
            <person name="Bills G."/>
            <person name="Bluhm B.H."/>
            <person name="Cannon C."/>
            <person name="Castanera R."/>
            <person name="Culley D.E."/>
            <person name="Daum C."/>
            <person name="Ezra D."/>
            <person name="Gonzalez J.B."/>
            <person name="Henrissat B."/>
            <person name="Kuo A."/>
            <person name="Liang C."/>
            <person name="Lipzen A."/>
            <person name="Lutzoni F."/>
            <person name="Magnuson J."/>
            <person name="Mondo S."/>
            <person name="Nolan M."/>
            <person name="Ohm R."/>
            <person name="Pangilinan J."/>
            <person name="Park H.-J."/>
            <person name="Ramirez L."/>
            <person name="Alfaro M."/>
            <person name="Sun H."/>
            <person name="Tritt A."/>
            <person name="Yoshinaga Y."/>
            <person name="Zwiers L.-H."/>
            <person name="Turgeon B.G."/>
            <person name="Goodwin S.B."/>
            <person name="Spatafora J.W."/>
            <person name="Crous P.W."/>
            <person name="Grigoriev I.V."/>
        </authorList>
    </citation>
    <scope>NUCLEOTIDE SEQUENCE</scope>
    <source>
        <strain evidence="2">IPT5</strain>
    </source>
</reference>
<evidence type="ECO:0000313" key="2">
    <source>
        <dbReference type="EMBL" id="KAF2844064.1"/>
    </source>
</evidence>
<dbReference type="Proteomes" id="UP000799423">
    <property type="component" value="Unassembled WGS sequence"/>
</dbReference>
<proteinExistence type="predicted"/>
<dbReference type="EMBL" id="MU006427">
    <property type="protein sequence ID" value="KAF2844064.1"/>
    <property type="molecule type" value="Genomic_DNA"/>
</dbReference>
<feature type="region of interest" description="Disordered" evidence="1">
    <location>
        <begin position="151"/>
        <end position="173"/>
    </location>
</feature>
<keyword evidence="3" id="KW-1185">Reference proteome</keyword>
<protein>
    <submittedName>
        <fullName evidence="2">Uncharacterized protein</fullName>
    </submittedName>
</protein>
<feature type="compositionally biased region" description="Polar residues" evidence="1">
    <location>
        <begin position="163"/>
        <end position="173"/>
    </location>
</feature>
<gene>
    <name evidence="2" type="ORF">T440DRAFT_523789</name>
</gene>